<comment type="caution">
    <text evidence="1">The sequence shown here is derived from an EMBL/GenBank/DDBJ whole genome shotgun (WGS) entry which is preliminary data.</text>
</comment>
<accession>A0A8H3MA52</accession>
<dbReference type="AlphaFoldDB" id="A0A8H3MA52"/>
<protein>
    <submittedName>
        <fullName evidence="1">Uncharacterized protein</fullName>
    </submittedName>
</protein>
<evidence type="ECO:0000313" key="1">
    <source>
        <dbReference type="EMBL" id="GES99193.1"/>
    </source>
</evidence>
<reference evidence="1" key="1">
    <citation type="submission" date="2019-10" db="EMBL/GenBank/DDBJ databases">
        <title>Conservation and host-specific expression of non-tandemly repeated heterogenous ribosome RNA gene in arbuscular mycorrhizal fungi.</title>
        <authorList>
            <person name="Maeda T."/>
            <person name="Kobayashi Y."/>
            <person name="Nakagawa T."/>
            <person name="Ezawa T."/>
            <person name="Yamaguchi K."/>
            <person name="Bino T."/>
            <person name="Nishimoto Y."/>
            <person name="Shigenobu S."/>
            <person name="Kawaguchi M."/>
        </authorList>
    </citation>
    <scope>NUCLEOTIDE SEQUENCE</scope>
    <source>
        <strain evidence="1">HR1</strain>
    </source>
</reference>
<name>A0A8H3MA52_9GLOM</name>
<organism evidence="1 2">
    <name type="scientific">Rhizophagus clarus</name>
    <dbReference type="NCBI Taxonomy" id="94130"/>
    <lineage>
        <taxon>Eukaryota</taxon>
        <taxon>Fungi</taxon>
        <taxon>Fungi incertae sedis</taxon>
        <taxon>Mucoromycota</taxon>
        <taxon>Glomeromycotina</taxon>
        <taxon>Glomeromycetes</taxon>
        <taxon>Glomerales</taxon>
        <taxon>Glomeraceae</taxon>
        <taxon>Rhizophagus</taxon>
    </lineage>
</organism>
<dbReference type="Proteomes" id="UP000615446">
    <property type="component" value="Unassembled WGS sequence"/>
</dbReference>
<dbReference type="EMBL" id="BLAL01000278">
    <property type="protein sequence ID" value="GES99193.1"/>
    <property type="molecule type" value="Genomic_DNA"/>
</dbReference>
<evidence type="ECO:0000313" key="2">
    <source>
        <dbReference type="Proteomes" id="UP000615446"/>
    </source>
</evidence>
<proteinExistence type="predicted"/>
<sequence>MRLIEVQNNLNNIRIRCHAGIYETRKVIEESLVKKADIVQNLCSSWNSEEKFFHIFLVNYYTDQHMREIKRLDGLIKDYEAKGIVKKLNWDSESNESRWIQNKWFA</sequence>
<gene>
    <name evidence="1" type="ORF">RCL2_002570400</name>
</gene>